<keyword evidence="2" id="KW-1185">Reference proteome</keyword>
<dbReference type="AlphaFoldDB" id="A0A238JLV8"/>
<dbReference type="RefSeq" id="WP_093965786.1">
    <property type="nucleotide sequence ID" value="NZ_FXYE01000001.1"/>
</dbReference>
<proteinExistence type="predicted"/>
<reference evidence="2" key="1">
    <citation type="submission" date="2017-05" db="EMBL/GenBank/DDBJ databases">
        <authorList>
            <person name="Rodrigo-Torres L."/>
            <person name="Arahal R. D."/>
            <person name="Lucena T."/>
        </authorList>
    </citation>
    <scope>NUCLEOTIDE SEQUENCE [LARGE SCALE GENOMIC DNA]</scope>
    <source>
        <strain evidence="2">CECT 8621</strain>
    </source>
</reference>
<gene>
    <name evidence="1" type="ORF">COL8621_00547</name>
</gene>
<dbReference type="EMBL" id="FXYE01000001">
    <property type="protein sequence ID" value="SMX31631.1"/>
    <property type="molecule type" value="Genomic_DNA"/>
</dbReference>
<accession>A0A238JLV8</accession>
<evidence type="ECO:0000313" key="2">
    <source>
        <dbReference type="Proteomes" id="UP000202922"/>
    </source>
</evidence>
<organism evidence="1 2">
    <name type="scientific">Actibacterium lipolyticum</name>
    <dbReference type="NCBI Taxonomy" id="1524263"/>
    <lineage>
        <taxon>Bacteria</taxon>
        <taxon>Pseudomonadati</taxon>
        <taxon>Pseudomonadota</taxon>
        <taxon>Alphaproteobacteria</taxon>
        <taxon>Rhodobacterales</taxon>
        <taxon>Roseobacteraceae</taxon>
        <taxon>Actibacterium</taxon>
    </lineage>
</organism>
<sequence>MVKQSARHELCVPTELLEALNRPEAPSEIWQAPFDHIRGHCERIAETTEPTDLLDFCDFFLDYQYMPVQEDLLAFAFPKALEAWARQELGTPAPERFKGDWHFEGMWHALAYRPIHPEFFDAAQFNAVTEFFVRVLLARMQQEKRLSFQGSGASPHEWIYLHATLIWQFPVAEQIWKRWWSFDTPELAVSAVQWLSAFIYDMDDNPYFKPWTRREGGGPPTVFETHHMRVKAAPPENADFISSILTKERVEEVLLRAVELLSKHERADQVYETWLDLSRRSETFEERAKKFTTLMRRDKQEMVISWDDI</sequence>
<dbReference type="Proteomes" id="UP000202922">
    <property type="component" value="Unassembled WGS sequence"/>
</dbReference>
<dbReference type="OrthoDB" id="264960at2"/>
<protein>
    <submittedName>
        <fullName evidence="1">Uncharacterized protein</fullName>
    </submittedName>
</protein>
<name>A0A238JLV8_9RHOB</name>
<evidence type="ECO:0000313" key="1">
    <source>
        <dbReference type="EMBL" id="SMX31631.1"/>
    </source>
</evidence>